<evidence type="ECO:0000256" key="1">
    <source>
        <dbReference type="SAM" id="Coils"/>
    </source>
</evidence>
<gene>
    <name evidence="2" type="ORF">B296_00018202</name>
</gene>
<comment type="caution">
    <text evidence="2">The sequence shown here is derived from an EMBL/GenBank/DDBJ whole genome shotgun (WGS) entry which is preliminary data.</text>
</comment>
<sequence length="111" mass="12318">MCNITEKAPNAPIKADLRPLTHGMLVWQNGEASAKYIRGTLILRLATDLYTLPSEVLIYGAVKAMVLVELDEVNGRRASTEADLEIARAESANLQRQPDLRERLEDSEGQL</sequence>
<accession>A0A427AE40</accession>
<evidence type="ECO:0000313" key="2">
    <source>
        <dbReference type="EMBL" id="RRT74525.1"/>
    </source>
</evidence>
<dbReference type="Proteomes" id="UP000287651">
    <property type="component" value="Unassembled WGS sequence"/>
</dbReference>
<keyword evidence="1" id="KW-0175">Coiled coil</keyword>
<dbReference type="EMBL" id="AMZH03002750">
    <property type="protein sequence ID" value="RRT74525.1"/>
    <property type="molecule type" value="Genomic_DNA"/>
</dbReference>
<name>A0A427AE40_ENSVE</name>
<organism evidence="2 3">
    <name type="scientific">Ensete ventricosum</name>
    <name type="common">Abyssinian banana</name>
    <name type="synonym">Musa ensete</name>
    <dbReference type="NCBI Taxonomy" id="4639"/>
    <lineage>
        <taxon>Eukaryota</taxon>
        <taxon>Viridiplantae</taxon>
        <taxon>Streptophyta</taxon>
        <taxon>Embryophyta</taxon>
        <taxon>Tracheophyta</taxon>
        <taxon>Spermatophyta</taxon>
        <taxon>Magnoliopsida</taxon>
        <taxon>Liliopsida</taxon>
        <taxon>Zingiberales</taxon>
        <taxon>Musaceae</taxon>
        <taxon>Ensete</taxon>
    </lineage>
</organism>
<evidence type="ECO:0000313" key="3">
    <source>
        <dbReference type="Proteomes" id="UP000287651"/>
    </source>
</evidence>
<proteinExistence type="predicted"/>
<protein>
    <submittedName>
        <fullName evidence="2">Uncharacterized protein</fullName>
    </submittedName>
</protein>
<reference evidence="2 3" key="1">
    <citation type="journal article" date="2014" name="Agronomy (Basel)">
        <title>A Draft Genome Sequence for Ensete ventricosum, the Drought-Tolerant Tree Against Hunger.</title>
        <authorList>
            <person name="Harrison J."/>
            <person name="Moore K.A."/>
            <person name="Paszkiewicz K."/>
            <person name="Jones T."/>
            <person name="Grant M."/>
            <person name="Ambacheew D."/>
            <person name="Muzemil S."/>
            <person name="Studholme D.J."/>
        </authorList>
    </citation>
    <scope>NUCLEOTIDE SEQUENCE [LARGE SCALE GENOMIC DNA]</scope>
</reference>
<feature type="coiled-coil region" evidence="1">
    <location>
        <begin position="70"/>
        <end position="97"/>
    </location>
</feature>
<dbReference type="AlphaFoldDB" id="A0A427AE40"/>